<dbReference type="InterPro" id="IPR015590">
    <property type="entry name" value="Aldehyde_DH_dom"/>
</dbReference>
<sequence length="152" mass="16868">MIHERQRQHVLDQIAQALAAGARRIQGDDDHPPGYIKPTILADCRADMWIMQEETFGPVMCIQVYDDVDEALRLANGGDYGLGAVVFGEDEDRAWQVARHLEAGMIGVNKSCFGTVECPWVGARQSGYGYHGSAEGFHQFCQLRVVSKNKDS</sequence>
<dbReference type="PANTHER" id="PTHR43353:SF5">
    <property type="entry name" value="SUCCINATE-SEMIALDEHYDE DEHYDROGENASE, MITOCHONDRIAL"/>
    <property type="match status" value="1"/>
</dbReference>
<reference evidence="5" key="1">
    <citation type="journal article" date="2019" name="Int. J. Syst. Evol. Microbiol.">
        <title>The Global Catalogue of Microorganisms (GCM) 10K type strain sequencing project: providing services to taxonomists for standard genome sequencing and annotation.</title>
        <authorList>
            <consortium name="The Broad Institute Genomics Platform"/>
            <consortium name="The Broad Institute Genome Sequencing Center for Infectious Disease"/>
            <person name="Wu L."/>
            <person name="Ma J."/>
        </authorList>
    </citation>
    <scope>NUCLEOTIDE SEQUENCE [LARGE SCALE GENOMIC DNA]</scope>
    <source>
        <strain evidence="5">NBRC 111756</strain>
    </source>
</reference>
<name>A0ABW1ZUF0_9GAMM</name>
<dbReference type="Proteomes" id="UP001596422">
    <property type="component" value="Unassembled WGS sequence"/>
</dbReference>
<dbReference type="RefSeq" id="WP_379912799.1">
    <property type="nucleotide sequence ID" value="NZ_JBHSWE010000001.1"/>
</dbReference>
<dbReference type="Gene3D" id="3.40.309.10">
    <property type="entry name" value="Aldehyde Dehydrogenase, Chain A, domain 2"/>
    <property type="match status" value="1"/>
</dbReference>
<dbReference type="InterPro" id="IPR016161">
    <property type="entry name" value="Ald_DH/histidinol_DH"/>
</dbReference>
<keyword evidence="5" id="KW-1185">Reference proteome</keyword>
<dbReference type="SUPFAM" id="SSF53720">
    <property type="entry name" value="ALDH-like"/>
    <property type="match status" value="1"/>
</dbReference>
<proteinExistence type="inferred from homology"/>
<evidence type="ECO:0000256" key="2">
    <source>
        <dbReference type="ARBA" id="ARBA00023002"/>
    </source>
</evidence>
<comment type="similarity">
    <text evidence="1">Belongs to the aldehyde dehydrogenase family.</text>
</comment>
<evidence type="ECO:0000256" key="1">
    <source>
        <dbReference type="ARBA" id="ARBA00009986"/>
    </source>
</evidence>
<evidence type="ECO:0000313" key="4">
    <source>
        <dbReference type="EMBL" id="MFC6668918.1"/>
    </source>
</evidence>
<comment type="caution">
    <text evidence="4">The sequence shown here is derived from an EMBL/GenBank/DDBJ whole genome shotgun (WGS) entry which is preliminary data.</text>
</comment>
<protein>
    <submittedName>
        <fullName evidence="4">Aldehyde dehydrogenase family protein</fullName>
    </submittedName>
</protein>
<evidence type="ECO:0000313" key="5">
    <source>
        <dbReference type="Proteomes" id="UP001596422"/>
    </source>
</evidence>
<dbReference type="Gene3D" id="3.40.605.10">
    <property type="entry name" value="Aldehyde Dehydrogenase, Chain A, domain 1"/>
    <property type="match status" value="1"/>
</dbReference>
<accession>A0ABW1ZUF0</accession>
<evidence type="ECO:0000259" key="3">
    <source>
        <dbReference type="Pfam" id="PF00171"/>
    </source>
</evidence>
<organism evidence="4 5">
    <name type="scientific">Marinobacterium aestuariivivens</name>
    <dbReference type="NCBI Taxonomy" id="1698799"/>
    <lineage>
        <taxon>Bacteria</taxon>
        <taxon>Pseudomonadati</taxon>
        <taxon>Pseudomonadota</taxon>
        <taxon>Gammaproteobacteria</taxon>
        <taxon>Oceanospirillales</taxon>
        <taxon>Oceanospirillaceae</taxon>
        <taxon>Marinobacterium</taxon>
    </lineage>
</organism>
<feature type="domain" description="Aldehyde dehydrogenase" evidence="3">
    <location>
        <begin position="1"/>
        <end position="146"/>
    </location>
</feature>
<dbReference type="PANTHER" id="PTHR43353">
    <property type="entry name" value="SUCCINATE-SEMIALDEHYDE DEHYDROGENASE, MITOCHONDRIAL"/>
    <property type="match status" value="1"/>
</dbReference>
<dbReference type="EMBL" id="JBHSWE010000001">
    <property type="protein sequence ID" value="MFC6668918.1"/>
    <property type="molecule type" value="Genomic_DNA"/>
</dbReference>
<dbReference type="Pfam" id="PF00171">
    <property type="entry name" value="Aldedh"/>
    <property type="match status" value="1"/>
</dbReference>
<dbReference type="InterPro" id="IPR050740">
    <property type="entry name" value="Aldehyde_DH_Superfamily"/>
</dbReference>
<dbReference type="InterPro" id="IPR016163">
    <property type="entry name" value="Ald_DH_C"/>
</dbReference>
<keyword evidence="2" id="KW-0560">Oxidoreductase</keyword>
<dbReference type="InterPro" id="IPR016162">
    <property type="entry name" value="Ald_DH_N"/>
</dbReference>
<gene>
    <name evidence="4" type="ORF">ACFQDL_01445</name>
</gene>